<name>A0A2S5THW3_9GAMM</name>
<dbReference type="InterPro" id="IPR000014">
    <property type="entry name" value="PAS"/>
</dbReference>
<keyword evidence="5" id="KW-0418">Kinase</keyword>
<dbReference type="CDD" id="cd00130">
    <property type="entry name" value="PAS"/>
    <property type="match status" value="2"/>
</dbReference>
<dbReference type="PROSITE" id="PS50113">
    <property type="entry name" value="PAC"/>
    <property type="match status" value="2"/>
</dbReference>
<protein>
    <recommendedName>
        <fullName evidence="2">histidine kinase</fullName>
        <ecNumber evidence="2">2.7.13.3</ecNumber>
    </recommendedName>
</protein>
<dbReference type="Pfam" id="PF02518">
    <property type="entry name" value="HATPase_c"/>
    <property type="match status" value="1"/>
</dbReference>
<accession>A0A2S5THW3</accession>
<dbReference type="PRINTS" id="PR00344">
    <property type="entry name" value="BCTRLSENSOR"/>
</dbReference>
<dbReference type="SMART" id="SM00388">
    <property type="entry name" value="HisKA"/>
    <property type="match status" value="1"/>
</dbReference>
<dbReference type="InterPro" id="IPR036097">
    <property type="entry name" value="HisK_dim/P_sf"/>
</dbReference>
<dbReference type="SUPFAM" id="SSF55874">
    <property type="entry name" value="ATPase domain of HSP90 chaperone/DNA topoisomerase II/histidine kinase"/>
    <property type="match status" value="1"/>
</dbReference>
<evidence type="ECO:0000256" key="1">
    <source>
        <dbReference type="ARBA" id="ARBA00000085"/>
    </source>
</evidence>
<dbReference type="RefSeq" id="WP_104229728.1">
    <property type="nucleotide sequence ID" value="NZ_PSNW01000003.1"/>
</dbReference>
<dbReference type="SUPFAM" id="SSF55785">
    <property type="entry name" value="PYP-like sensor domain (PAS domain)"/>
    <property type="match status" value="2"/>
</dbReference>
<feature type="transmembrane region" description="Helical" evidence="6">
    <location>
        <begin position="32"/>
        <end position="53"/>
    </location>
</feature>
<dbReference type="EC" id="2.7.13.3" evidence="2"/>
<dbReference type="Pfam" id="PF08447">
    <property type="entry name" value="PAS_3"/>
    <property type="match status" value="2"/>
</dbReference>
<feature type="domain" description="PAC" evidence="8">
    <location>
        <begin position="400"/>
        <end position="452"/>
    </location>
</feature>
<dbReference type="InterPro" id="IPR035965">
    <property type="entry name" value="PAS-like_dom_sf"/>
</dbReference>
<feature type="domain" description="PAC" evidence="8">
    <location>
        <begin position="271"/>
        <end position="323"/>
    </location>
</feature>
<evidence type="ECO:0000256" key="4">
    <source>
        <dbReference type="ARBA" id="ARBA00022679"/>
    </source>
</evidence>
<evidence type="ECO:0000313" key="9">
    <source>
        <dbReference type="EMBL" id="PPE74570.1"/>
    </source>
</evidence>
<dbReference type="Gene3D" id="3.30.450.20">
    <property type="entry name" value="PAS domain"/>
    <property type="match status" value="2"/>
</dbReference>
<gene>
    <name evidence="9" type="ORF">C3942_07355</name>
</gene>
<proteinExistence type="predicted"/>
<dbReference type="AlphaFoldDB" id="A0A2S5THW3"/>
<comment type="caution">
    <text evidence="9">The sequence shown here is derived from an EMBL/GenBank/DDBJ whole genome shotgun (WGS) entry which is preliminary data.</text>
</comment>
<keyword evidence="6" id="KW-0812">Transmembrane</keyword>
<dbReference type="InterPro" id="IPR052162">
    <property type="entry name" value="Sensor_kinase/Photoreceptor"/>
</dbReference>
<organism evidence="9 10">
    <name type="scientific">Solimonas fluminis</name>
    <dbReference type="NCBI Taxonomy" id="2086571"/>
    <lineage>
        <taxon>Bacteria</taxon>
        <taxon>Pseudomonadati</taxon>
        <taxon>Pseudomonadota</taxon>
        <taxon>Gammaproteobacteria</taxon>
        <taxon>Nevskiales</taxon>
        <taxon>Nevskiaceae</taxon>
        <taxon>Solimonas</taxon>
    </lineage>
</organism>
<evidence type="ECO:0000256" key="2">
    <source>
        <dbReference type="ARBA" id="ARBA00012438"/>
    </source>
</evidence>
<dbReference type="SMART" id="SM00086">
    <property type="entry name" value="PAC"/>
    <property type="match status" value="2"/>
</dbReference>
<dbReference type="Gene3D" id="3.30.565.10">
    <property type="entry name" value="Histidine kinase-like ATPase, C-terminal domain"/>
    <property type="match status" value="1"/>
</dbReference>
<evidence type="ECO:0000259" key="7">
    <source>
        <dbReference type="PROSITE" id="PS50109"/>
    </source>
</evidence>
<dbReference type="PANTHER" id="PTHR43304:SF1">
    <property type="entry name" value="PAC DOMAIN-CONTAINING PROTEIN"/>
    <property type="match status" value="1"/>
</dbReference>
<dbReference type="PROSITE" id="PS50109">
    <property type="entry name" value="HIS_KIN"/>
    <property type="match status" value="1"/>
</dbReference>
<feature type="domain" description="Histidine kinase" evidence="7">
    <location>
        <begin position="463"/>
        <end position="678"/>
    </location>
</feature>
<evidence type="ECO:0000313" key="10">
    <source>
        <dbReference type="Proteomes" id="UP000238220"/>
    </source>
</evidence>
<dbReference type="Gene3D" id="2.10.70.100">
    <property type="match status" value="1"/>
</dbReference>
<dbReference type="InterPro" id="IPR036890">
    <property type="entry name" value="HATPase_C_sf"/>
</dbReference>
<dbReference type="Proteomes" id="UP000238220">
    <property type="component" value="Unassembled WGS sequence"/>
</dbReference>
<keyword evidence="6" id="KW-0472">Membrane</keyword>
<evidence type="ECO:0000256" key="5">
    <source>
        <dbReference type="ARBA" id="ARBA00022777"/>
    </source>
</evidence>
<keyword evidence="4" id="KW-0808">Transferase</keyword>
<keyword evidence="6" id="KW-1133">Transmembrane helix</keyword>
<dbReference type="InterPro" id="IPR003594">
    <property type="entry name" value="HATPase_dom"/>
</dbReference>
<dbReference type="GO" id="GO:0000155">
    <property type="term" value="F:phosphorelay sensor kinase activity"/>
    <property type="evidence" value="ECO:0007669"/>
    <property type="project" value="InterPro"/>
</dbReference>
<dbReference type="EMBL" id="PSNW01000003">
    <property type="protein sequence ID" value="PPE74570.1"/>
    <property type="molecule type" value="Genomic_DNA"/>
</dbReference>
<reference evidence="9 10" key="1">
    <citation type="submission" date="2018-02" db="EMBL/GenBank/DDBJ databases">
        <title>Genome sequencing of Solimonas sp. HR-BB.</title>
        <authorList>
            <person name="Lee Y."/>
            <person name="Jeon C.O."/>
        </authorList>
    </citation>
    <scope>NUCLEOTIDE SEQUENCE [LARGE SCALE GENOMIC DNA]</scope>
    <source>
        <strain evidence="9 10">HR-BB</strain>
    </source>
</reference>
<dbReference type="CDD" id="cd00082">
    <property type="entry name" value="HisKA"/>
    <property type="match status" value="1"/>
</dbReference>
<evidence type="ECO:0000256" key="6">
    <source>
        <dbReference type="SAM" id="Phobius"/>
    </source>
</evidence>
<sequence length="688" mass="78367">MAVAAGLEVRPRGERHVRAQPPLRQLAYYSQFLYRAIFAGLLFFYVSALGLAPGFLDRVGIAIAMVIYILAVVLIMVLAGGQRLTPRLQRAIIGIDLCAMVIGVPHDPLPGMPTLLVFYLSYADLGLRNQYRHYVEALLAGAVGGALMLFLRAHYTAGGLYPADLWQALMLTIIVLHGLQIFSGRDRALKLARATQERLQLALDSPGLGAWSTSDPLVELKVDGHIQSVLGLDGERFSDRMADYISCMHEEDRPRVVERYTRFVKFGGSDYEDEYRVLRPNGEVRYISSRGKAERGHLGQAVSIAGIVWDLTDQRRQQERMARMEERYRVATSSARIAVWVWHCQEDRLEYDDAISSFLPPGQQPQALKFSLVLKLVHPEDREGFSRRIHAALEGTQENYFDEVRIRLPDGRIRVIQCRATILRDERGRALRMAGANWDATRLAQAREELERSNRELDDFTYTASHDLKEPLRGIASFAQYLQQDYAERLDDEGRLMIQKIRDQARRMETLIAELLHISRMSRGGMAREDTDLNAVLHDILESLDFSLKEKAVDLRIPRPLPRAHCDRIRVGELFRNLITNAIKYNDKTDRWIEIGCEVINLDRVFYVRDNGIGIKPEHHARVFSLFERLHKRDAYGGGTGVGLTIVQKIVQLHGGRIWIESRPGEGTTFHFTLPERNLHEQEQDARA</sequence>
<keyword evidence="10" id="KW-1185">Reference proteome</keyword>
<dbReference type="InterPro" id="IPR013655">
    <property type="entry name" value="PAS_fold_3"/>
</dbReference>
<dbReference type="InterPro" id="IPR005467">
    <property type="entry name" value="His_kinase_dom"/>
</dbReference>
<feature type="transmembrane region" description="Helical" evidence="6">
    <location>
        <begin position="59"/>
        <end position="81"/>
    </location>
</feature>
<dbReference type="InterPro" id="IPR000700">
    <property type="entry name" value="PAS-assoc_C"/>
</dbReference>
<dbReference type="SMART" id="SM00387">
    <property type="entry name" value="HATPase_c"/>
    <property type="match status" value="1"/>
</dbReference>
<dbReference type="InterPro" id="IPR001610">
    <property type="entry name" value="PAC"/>
</dbReference>
<dbReference type="InterPro" id="IPR004358">
    <property type="entry name" value="Sig_transdc_His_kin-like_C"/>
</dbReference>
<dbReference type="FunFam" id="3.30.565.10:FF:000006">
    <property type="entry name" value="Sensor histidine kinase WalK"/>
    <property type="match status" value="1"/>
</dbReference>
<dbReference type="PANTHER" id="PTHR43304">
    <property type="entry name" value="PHYTOCHROME-LIKE PROTEIN CPH1"/>
    <property type="match status" value="1"/>
</dbReference>
<dbReference type="OrthoDB" id="9808408at2"/>
<keyword evidence="3" id="KW-0597">Phosphoprotein</keyword>
<dbReference type="Gene3D" id="1.10.287.130">
    <property type="match status" value="1"/>
</dbReference>
<dbReference type="NCBIfam" id="TIGR00229">
    <property type="entry name" value="sensory_box"/>
    <property type="match status" value="2"/>
</dbReference>
<evidence type="ECO:0000259" key="8">
    <source>
        <dbReference type="PROSITE" id="PS50113"/>
    </source>
</evidence>
<feature type="transmembrane region" description="Helical" evidence="6">
    <location>
        <begin position="134"/>
        <end position="153"/>
    </location>
</feature>
<dbReference type="GO" id="GO:0005886">
    <property type="term" value="C:plasma membrane"/>
    <property type="evidence" value="ECO:0007669"/>
    <property type="project" value="UniProtKB-ARBA"/>
</dbReference>
<comment type="catalytic activity">
    <reaction evidence="1">
        <text>ATP + protein L-histidine = ADP + protein N-phospho-L-histidine.</text>
        <dbReference type="EC" id="2.7.13.3"/>
    </reaction>
</comment>
<dbReference type="SUPFAM" id="SSF47384">
    <property type="entry name" value="Homodimeric domain of signal transducing histidine kinase"/>
    <property type="match status" value="1"/>
</dbReference>
<evidence type="ECO:0000256" key="3">
    <source>
        <dbReference type="ARBA" id="ARBA00022553"/>
    </source>
</evidence>
<dbReference type="Pfam" id="PF00512">
    <property type="entry name" value="HisKA"/>
    <property type="match status" value="1"/>
</dbReference>
<dbReference type="InterPro" id="IPR003661">
    <property type="entry name" value="HisK_dim/P_dom"/>
</dbReference>